<dbReference type="EMBL" id="WJXA01000012">
    <property type="protein sequence ID" value="KAF7123342.1"/>
    <property type="molecule type" value="Genomic_DNA"/>
</dbReference>
<reference evidence="2" key="1">
    <citation type="submission" date="2019-11" db="EMBL/GenBank/DDBJ databases">
        <authorList>
            <person name="Liu Y."/>
            <person name="Hou J."/>
            <person name="Li T.-Q."/>
            <person name="Guan C.-H."/>
            <person name="Wu X."/>
            <person name="Wu H.-Z."/>
            <person name="Ling F."/>
            <person name="Zhang R."/>
            <person name="Shi X.-G."/>
            <person name="Ren J.-P."/>
            <person name="Chen E.-F."/>
            <person name="Sun J.-M."/>
        </authorList>
    </citation>
    <scope>NUCLEOTIDE SEQUENCE</scope>
    <source>
        <strain evidence="2">Adult_tree_wgs_1</strain>
        <tissue evidence="2">Leaves</tissue>
    </source>
</reference>
<gene>
    <name evidence="2" type="ORF">RHSIM_Rhsim12G0089800</name>
</gene>
<sequence>MDMMEKLSARLPSASDEDISAGRGEEWTVGKTALEEGTIGDDLWACENVEELGEALTAARLDKGKRKVETDLTNLYDDYVELWDEAYP</sequence>
<evidence type="ECO:0000313" key="3">
    <source>
        <dbReference type="Proteomes" id="UP000626092"/>
    </source>
</evidence>
<name>A0A834G0T5_RHOSS</name>
<evidence type="ECO:0000313" key="2">
    <source>
        <dbReference type="EMBL" id="KAF7123342.1"/>
    </source>
</evidence>
<dbReference type="AlphaFoldDB" id="A0A834G0T5"/>
<protein>
    <submittedName>
        <fullName evidence="2">Uncharacterized protein</fullName>
    </submittedName>
</protein>
<dbReference type="Proteomes" id="UP000626092">
    <property type="component" value="Unassembled WGS sequence"/>
</dbReference>
<accession>A0A834G0T5</accession>
<comment type="caution">
    <text evidence="2">The sequence shown here is derived from an EMBL/GenBank/DDBJ whole genome shotgun (WGS) entry which is preliminary data.</text>
</comment>
<proteinExistence type="predicted"/>
<evidence type="ECO:0000256" key="1">
    <source>
        <dbReference type="SAM" id="MobiDB-lite"/>
    </source>
</evidence>
<organism evidence="2 3">
    <name type="scientific">Rhododendron simsii</name>
    <name type="common">Sims's rhododendron</name>
    <dbReference type="NCBI Taxonomy" id="118357"/>
    <lineage>
        <taxon>Eukaryota</taxon>
        <taxon>Viridiplantae</taxon>
        <taxon>Streptophyta</taxon>
        <taxon>Embryophyta</taxon>
        <taxon>Tracheophyta</taxon>
        <taxon>Spermatophyta</taxon>
        <taxon>Magnoliopsida</taxon>
        <taxon>eudicotyledons</taxon>
        <taxon>Gunneridae</taxon>
        <taxon>Pentapetalae</taxon>
        <taxon>asterids</taxon>
        <taxon>Ericales</taxon>
        <taxon>Ericaceae</taxon>
        <taxon>Ericoideae</taxon>
        <taxon>Rhodoreae</taxon>
        <taxon>Rhododendron</taxon>
    </lineage>
</organism>
<keyword evidence="3" id="KW-1185">Reference proteome</keyword>
<feature type="region of interest" description="Disordered" evidence="1">
    <location>
        <begin position="1"/>
        <end position="23"/>
    </location>
</feature>